<dbReference type="Gene3D" id="3.30.750.24">
    <property type="entry name" value="STAS domain"/>
    <property type="match status" value="1"/>
</dbReference>
<evidence type="ECO:0000313" key="3">
    <source>
        <dbReference type="EMBL" id="CBI03065.1"/>
    </source>
</evidence>
<dbReference type="PANTHER" id="PTHR33495">
    <property type="entry name" value="ANTI-SIGMA FACTOR ANTAGONIST TM_1081-RELATED-RELATED"/>
    <property type="match status" value="1"/>
</dbReference>
<gene>
    <name evidence="3" type="primary">rsbV</name>
    <name evidence="3" type="ORF">CARN4_2721</name>
</gene>
<comment type="caution">
    <text evidence="3">The sequence shown here is derived from an EMBL/GenBank/DDBJ whole genome shotgun (WGS) entry which is preliminary data.</text>
</comment>
<sequence length="117" mass="12751">MARVDINMQVRSANGSIAVVSLDGEIDVYTSPKVKDFIGKLIDKGTYTFAIDMQNVRYIDSTGLGVLIGGLKRVREHGGAVTLVSTNPQTRKIFDITGLIKVFDIYDSVDEAVDALK</sequence>
<evidence type="ECO:0000256" key="1">
    <source>
        <dbReference type="ARBA" id="ARBA00009013"/>
    </source>
</evidence>
<organism evidence="3">
    <name type="scientific">mine drainage metagenome</name>
    <dbReference type="NCBI Taxonomy" id="410659"/>
    <lineage>
        <taxon>unclassified sequences</taxon>
        <taxon>metagenomes</taxon>
        <taxon>ecological metagenomes</taxon>
    </lineage>
</organism>
<dbReference type="AlphaFoldDB" id="E6Q790"/>
<dbReference type="EMBL" id="CABO01000049">
    <property type="protein sequence ID" value="CBI03065.1"/>
    <property type="molecule type" value="Genomic_DNA"/>
</dbReference>
<dbReference type="InterPro" id="IPR036513">
    <property type="entry name" value="STAS_dom_sf"/>
</dbReference>
<comment type="similarity">
    <text evidence="1">Belongs to the anti-sigma-factor antagonist family.</text>
</comment>
<dbReference type="InterPro" id="IPR003658">
    <property type="entry name" value="Anti-sigma_ant"/>
</dbReference>
<proteinExistence type="inferred from homology"/>
<dbReference type="SUPFAM" id="SSF52091">
    <property type="entry name" value="SpoIIaa-like"/>
    <property type="match status" value="1"/>
</dbReference>
<dbReference type="CDD" id="cd07043">
    <property type="entry name" value="STAS_anti-anti-sigma_factors"/>
    <property type="match status" value="1"/>
</dbReference>
<reference evidence="3" key="1">
    <citation type="submission" date="2009-10" db="EMBL/GenBank/DDBJ databases">
        <title>Diversity of trophic interactions inside an arsenic-rich microbial ecosystem.</title>
        <authorList>
            <person name="Bertin P.N."/>
            <person name="Heinrich-Salmeron A."/>
            <person name="Pelletier E."/>
            <person name="Goulhen-Chollet F."/>
            <person name="Arsene-Ploetze F."/>
            <person name="Gallien S."/>
            <person name="Calteau A."/>
            <person name="Vallenet D."/>
            <person name="Casiot C."/>
            <person name="Chane-Woon-Ming B."/>
            <person name="Giloteaux L."/>
            <person name="Barakat M."/>
            <person name="Bonnefoy V."/>
            <person name="Bruneel O."/>
            <person name="Chandler M."/>
            <person name="Cleiss J."/>
            <person name="Duran R."/>
            <person name="Elbaz-Poulichet F."/>
            <person name="Fonknechten N."/>
            <person name="Lauga B."/>
            <person name="Mornico D."/>
            <person name="Ortet P."/>
            <person name="Schaeffer C."/>
            <person name="Siguier P."/>
            <person name="Alexander Thil Smith A."/>
            <person name="Van Dorsselaer A."/>
            <person name="Weissenbach J."/>
            <person name="Medigue C."/>
            <person name="Le Paslier D."/>
        </authorList>
    </citation>
    <scope>NUCLEOTIDE SEQUENCE</scope>
</reference>
<name>E6Q790_9ZZZZ</name>
<dbReference type="PROSITE" id="PS50801">
    <property type="entry name" value="STAS"/>
    <property type="match status" value="1"/>
</dbReference>
<dbReference type="NCBIfam" id="TIGR00377">
    <property type="entry name" value="ant_ant_sig"/>
    <property type="match status" value="1"/>
</dbReference>
<accession>E6Q790</accession>
<dbReference type="InterPro" id="IPR002645">
    <property type="entry name" value="STAS_dom"/>
</dbReference>
<dbReference type="GO" id="GO:0043856">
    <property type="term" value="F:anti-sigma factor antagonist activity"/>
    <property type="evidence" value="ECO:0007669"/>
    <property type="project" value="InterPro"/>
</dbReference>
<protein>
    <submittedName>
        <fullName evidence="3">Anti-anti-sigma factor (Antagonist of RsbW)</fullName>
    </submittedName>
</protein>
<dbReference type="Pfam" id="PF01740">
    <property type="entry name" value="STAS"/>
    <property type="match status" value="1"/>
</dbReference>
<evidence type="ECO:0000259" key="2">
    <source>
        <dbReference type="PROSITE" id="PS50801"/>
    </source>
</evidence>
<feature type="domain" description="STAS" evidence="2">
    <location>
        <begin position="16"/>
        <end position="116"/>
    </location>
</feature>